<keyword evidence="4" id="KW-0238">DNA-binding</keyword>
<evidence type="ECO:0000313" key="10">
    <source>
        <dbReference type="Proteomes" id="UP000199648"/>
    </source>
</evidence>
<keyword evidence="1 6" id="KW-0597">Phosphoprotein</keyword>
<dbReference type="RefSeq" id="WP_092995923.1">
    <property type="nucleotide sequence ID" value="NZ_FMWD01000005.1"/>
</dbReference>
<dbReference type="PROSITE" id="PS50110">
    <property type="entry name" value="RESPONSE_REGULATORY"/>
    <property type="match status" value="1"/>
</dbReference>
<reference evidence="9 10" key="1">
    <citation type="submission" date="2016-10" db="EMBL/GenBank/DDBJ databases">
        <authorList>
            <person name="de Groot N.N."/>
        </authorList>
    </citation>
    <scope>NUCLEOTIDE SEQUENCE [LARGE SCALE GENOMIC DNA]</scope>
    <source>
        <strain evidence="9 10">HLD2</strain>
    </source>
</reference>
<dbReference type="PANTHER" id="PTHR44688">
    <property type="entry name" value="DNA-BINDING TRANSCRIPTIONAL ACTIVATOR DEVR_DOSR"/>
    <property type="match status" value="1"/>
</dbReference>
<dbReference type="EMBL" id="FMWD01000005">
    <property type="protein sequence ID" value="SCZ59675.1"/>
    <property type="molecule type" value="Genomic_DNA"/>
</dbReference>
<name>A0A1G5QCQ8_9GAMM</name>
<evidence type="ECO:0000259" key="7">
    <source>
        <dbReference type="PROSITE" id="PS50043"/>
    </source>
</evidence>
<dbReference type="OrthoDB" id="9802186at2"/>
<dbReference type="SMART" id="SM00448">
    <property type="entry name" value="REC"/>
    <property type="match status" value="1"/>
</dbReference>
<evidence type="ECO:0000256" key="2">
    <source>
        <dbReference type="ARBA" id="ARBA00023012"/>
    </source>
</evidence>
<dbReference type="CDD" id="cd17537">
    <property type="entry name" value="REC_FixJ"/>
    <property type="match status" value="1"/>
</dbReference>
<dbReference type="Proteomes" id="UP000199648">
    <property type="component" value="Unassembled WGS sequence"/>
</dbReference>
<evidence type="ECO:0000256" key="4">
    <source>
        <dbReference type="ARBA" id="ARBA00023125"/>
    </source>
</evidence>
<dbReference type="Pfam" id="PF00196">
    <property type="entry name" value="GerE"/>
    <property type="match status" value="1"/>
</dbReference>
<evidence type="ECO:0000256" key="3">
    <source>
        <dbReference type="ARBA" id="ARBA00023015"/>
    </source>
</evidence>
<organism evidence="9 10">
    <name type="scientific">Thiohalomonas denitrificans</name>
    <dbReference type="NCBI Taxonomy" id="415747"/>
    <lineage>
        <taxon>Bacteria</taxon>
        <taxon>Pseudomonadati</taxon>
        <taxon>Pseudomonadota</taxon>
        <taxon>Gammaproteobacteria</taxon>
        <taxon>Thiohalomonadales</taxon>
        <taxon>Thiohalomonadaceae</taxon>
        <taxon>Thiohalomonas</taxon>
    </lineage>
</organism>
<dbReference type="GO" id="GO:0000160">
    <property type="term" value="P:phosphorelay signal transduction system"/>
    <property type="evidence" value="ECO:0007669"/>
    <property type="project" value="UniProtKB-KW"/>
</dbReference>
<keyword evidence="5" id="KW-0804">Transcription</keyword>
<evidence type="ECO:0000259" key="8">
    <source>
        <dbReference type="PROSITE" id="PS50110"/>
    </source>
</evidence>
<dbReference type="InterPro" id="IPR036388">
    <property type="entry name" value="WH-like_DNA-bd_sf"/>
</dbReference>
<dbReference type="PANTHER" id="PTHR44688:SF16">
    <property type="entry name" value="DNA-BINDING TRANSCRIPTIONAL ACTIVATOR DEVR_DOSR"/>
    <property type="match status" value="1"/>
</dbReference>
<dbReference type="Gene3D" id="3.40.50.2300">
    <property type="match status" value="1"/>
</dbReference>
<dbReference type="InterPro" id="IPR000792">
    <property type="entry name" value="Tscrpt_reg_LuxR_C"/>
</dbReference>
<dbReference type="STRING" id="415747.SAMN03097708_01905"/>
<dbReference type="GO" id="GO:0003677">
    <property type="term" value="F:DNA binding"/>
    <property type="evidence" value="ECO:0007669"/>
    <property type="project" value="UniProtKB-KW"/>
</dbReference>
<keyword evidence="10" id="KW-1185">Reference proteome</keyword>
<feature type="domain" description="HTH luxR-type" evidence="7">
    <location>
        <begin position="137"/>
        <end position="202"/>
    </location>
</feature>
<evidence type="ECO:0000256" key="5">
    <source>
        <dbReference type="ARBA" id="ARBA00023163"/>
    </source>
</evidence>
<evidence type="ECO:0000313" key="9">
    <source>
        <dbReference type="EMBL" id="SCZ59675.1"/>
    </source>
</evidence>
<dbReference type="SUPFAM" id="SSF52172">
    <property type="entry name" value="CheY-like"/>
    <property type="match status" value="1"/>
</dbReference>
<dbReference type="CDD" id="cd06170">
    <property type="entry name" value="LuxR_C_like"/>
    <property type="match status" value="1"/>
</dbReference>
<evidence type="ECO:0000256" key="6">
    <source>
        <dbReference type="PROSITE-ProRule" id="PRU00169"/>
    </source>
</evidence>
<dbReference type="PRINTS" id="PR00038">
    <property type="entry name" value="HTHLUXR"/>
</dbReference>
<feature type="domain" description="Response regulatory" evidence="8">
    <location>
        <begin position="7"/>
        <end position="121"/>
    </location>
</feature>
<accession>A0A1G5QCQ8</accession>
<feature type="modified residue" description="4-aspartylphosphate" evidence="6">
    <location>
        <position position="56"/>
    </location>
</feature>
<dbReference type="Gene3D" id="1.10.10.10">
    <property type="entry name" value="Winged helix-like DNA-binding domain superfamily/Winged helix DNA-binding domain"/>
    <property type="match status" value="1"/>
</dbReference>
<keyword evidence="2" id="KW-0902">Two-component regulatory system</keyword>
<dbReference type="AlphaFoldDB" id="A0A1G5QCQ8"/>
<proteinExistence type="predicted"/>
<dbReference type="PROSITE" id="PS00622">
    <property type="entry name" value="HTH_LUXR_1"/>
    <property type="match status" value="1"/>
</dbReference>
<dbReference type="SUPFAM" id="SSF46894">
    <property type="entry name" value="C-terminal effector domain of the bipartite response regulators"/>
    <property type="match status" value="1"/>
</dbReference>
<dbReference type="FunFam" id="3.40.50.2300:FF:000018">
    <property type="entry name" value="DNA-binding transcriptional regulator NtrC"/>
    <property type="match status" value="1"/>
</dbReference>
<gene>
    <name evidence="9" type="ORF">SAMN03097708_01905</name>
</gene>
<protein>
    <submittedName>
        <fullName evidence="9">Two component transcriptional regulator, LuxR family</fullName>
    </submittedName>
</protein>
<dbReference type="InterPro" id="IPR001789">
    <property type="entry name" value="Sig_transdc_resp-reg_receiver"/>
</dbReference>
<keyword evidence="3" id="KW-0805">Transcription regulation</keyword>
<dbReference type="InterPro" id="IPR016032">
    <property type="entry name" value="Sig_transdc_resp-reg_C-effctor"/>
</dbReference>
<dbReference type="GO" id="GO:0006355">
    <property type="term" value="P:regulation of DNA-templated transcription"/>
    <property type="evidence" value="ECO:0007669"/>
    <property type="project" value="InterPro"/>
</dbReference>
<dbReference type="InterPro" id="IPR011006">
    <property type="entry name" value="CheY-like_superfamily"/>
</dbReference>
<evidence type="ECO:0000256" key="1">
    <source>
        <dbReference type="ARBA" id="ARBA00022553"/>
    </source>
</evidence>
<dbReference type="SMART" id="SM00421">
    <property type="entry name" value="HTH_LUXR"/>
    <property type="match status" value="1"/>
</dbReference>
<dbReference type="PROSITE" id="PS50043">
    <property type="entry name" value="HTH_LUXR_2"/>
    <property type="match status" value="1"/>
</dbReference>
<dbReference type="Pfam" id="PF00072">
    <property type="entry name" value="Response_reg"/>
    <property type="match status" value="1"/>
</dbReference>
<sequence>MNSEQPTVFIVDDDEAVRDSLSWLMRSVGLAAESFPSARAFLDNYAPSRPGCLVLDIRMPGMSGLDLQEQIRERGMELPVIFISGHADVPMAVRALKSGAFDFIEKPFNDQVILERVQRAIEEDRETRCRTAAKADVLGRINRLTPREKEVLDLVVEGAPNKVISTTLGVSLKTVEAHRARVMEKLQAGSLSELVRLVLFCSGRD</sequence>